<organism evidence="4 5">
    <name type="scientific">Candidatus Halobonum tyrrellensis G22</name>
    <dbReference type="NCBI Taxonomy" id="1324957"/>
    <lineage>
        <taxon>Archaea</taxon>
        <taxon>Methanobacteriati</taxon>
        <taxon>Methanobacteriota</taxon>
        <taxon>Stenosarchaea group</taxon>
        <taxon>Halobacteria</taxon>
        <taxon>Halobacteriales</taxon>
        <taxon>Haloferacaceae</taxon>
        <taxon>Candidatus Halobonum</taxon>
    </lineage>
</organism>
<keyword evidence="1" id="KW-0479">Metal-binding</keyword>
<gene>
    <name evidence="4" type="ORF">K933_04441</name>
</gene>
<dbReference type="SUPFAM" id="SSF53187">
    <property type="entry name" value="Zn-dependent exopeptidases"/>
    <property type="match status" value="1"/>
</dbReference>
<dbReference type="EMBL" id="ASGZ01000013">
    <property type="protein sequence ID" value="ESP89236.1"/>
    <property type="molecule type" value="Genomic_DNA"/>
</dbReference>
<dbReference type="GO" id="GO:0046872">
    <property type="term" value="F:metal ion binding"/>
    <property type="evidence" value="ECO:0007669"/>
    <property type="project" value="UniProtKB-KW"/>
</dbReference>
<evidence type="ECO:0000256" key="1">
    <source>
        <dbReference type="ARBA" id="ARBA00022723"/>
    </source>
</evidence>
<dbReference type="Pfam" id="PF01546">
    <property type="entry name" value="Peptidase_M20"/>
    <property type="match status" value="1"/>
</dbReference>
<dbReference type="PATRIC" id="fig|1324957.4.peg.900"/>
<accession>V4GVP9</accession>
<dbReference type="InterPro" id="IPR011650">
    <property type="entry name" value="Peptidase_M20_dimer"/>
</dbReference>
<comment type="caution">
    <text evidence="4">The sequence shown here is derived from an EMBL/GenBank/DDBJ whole genome shotgun (WGS) entry which is preliminary data.</text>
</comment>
<evidence type="ECO:0000313" key="4">
    <source>
        <dbReference type="EMBL" id="ESP89236.1"/>
    </source>
</evidence>
<reference evidence="4 5" key="1">
    <citation type="journal article" date="2013" name="Genome Announc.">
        <title>Draft Genome Sequence of 'Candidatus Halobonum tyrrellensis' Strain G22, Isolated from the Hypersaline Waters of Lake Tyrrell, Australia.</title>
        <authorList>
            <person name="Ugalde J.A."/>
            <person name="Narasingarao P."/>
            <person name="Kuo S."/>
            <person name="Podell S."/>
            <person name="Allen E.E."/>
        </authorList>
    </citation>
    <scope>NUCLEOTIDE SEQUENCE [LARGE SCALE GENOMIC DNA]</scope>
    <source>
        <strain evidence="4 5">G22</strain>
    </source>
</reference>
<dbReference type="RefSeq" id="WP_023393478.1">
    <property type="nucleotide sequence ID" value="NZ_ASGZ01000013.1"/>
</dbReference>
<dbReference type="SUPFAM" id="SSF55031">
    <property type="entry name" value="Bacterial exopeptidase dimerisation domain"/>
    <property type="match status" value="1"/>
</dbReference>
<keyword evidence="5" id="KW-1185">Reference proteome</keyword>
<dbReference type="Proteomes" id="UP000017840">
    <property type="component" value="Unassembled WGS sequence"/>
</dbReference>
<dbReference type="AlphaFoldDB" id="V4GVP9"/>
<dbReference type="InterPro" id="IPR036264">
    <property type="entry name" value="Bact_exopeptidase_dim_dom"/>
</dbReference>
<dbReference type="STRING" id="1324957.K933_04441"/>
<keyword evidence="2" id="KW-0378">Hydrolase</keyword>
<dbReference type="Pfam" id="PF07687">
    <property type="entry name" value="M20_dimer"/>
    <property type="match status" value="1"/>
</dbReference>
<dbReference type="eggNOG" id="arCOG01107">
    <property type="taxonomic scope" value="Archaea"/>
</dbReference>
<dbReference type="OrthoDB" id="24854at2157"/>
<dbReference type="InterPro" id="IPR050072">
    <property type="entry name" value="Peptidase_M20A"/>
</dbReference>
<sequence>MPEFSEYDEELRTFVESLIEFDTTGGGELAAQEWLRERFEAFGFETYEWAADAEALAVHPEFPDDPAEIQVEDRPSVAGAVEFGDPDAGPTVVLNGHVDVVPADETLWETDPFDPVWGEEDGEETLTARGAADMKAGLSACVFAARLLMDAAEAGEASGLDGRVVVESVVGEEEGGVGAATAALDNPYPFDRDAALVAEPTGLTPVVATEGSVMKRLHVDGRSAHAARRWNGESVLPHFERIRRAFERLEAERAERVRHPLYERFDSPWPVNVGVVRAGSWPSSVPASLDADVRIGVAPGETLEEVEAEYDERLAEVVADSEWLSAHPPTFERTAIQFTPGETDPDAAVVGALREAMAAAGVEGEPVGETYGADSRHYIHAGIPTVLFGPGDIDEAHFPNESIAWPEVSTAGGVVADAARRLLS</sequence>
<evidence type="ECO:0000313" key="5">
    <source>
        <dbReference type="Proteomes" id="UP000017840"/>
    </source>
</evidence>
<evidence type="ECO:0000256" key="2">
    <source>
        <dbReference type="ARBA" id="ARBA00022801"/>
    </source>
</evidence>
<protein>
    <submittedName>
        <fullName evidence="4">Acetylornithine deacetylase/succinyldiaminopimelate desuccinylase-like deacylase</fullName>
    </submittedName>
</protein>
<dbReference type="Gene3D" id="3.40.630.10">
    <property type="entry name" value="Zn peptidases"/>
    <property type="match status" value="1"/>
</dbReference>
<name>V4GVP9_9EURY</name>
<dbReference type="GO" id="GO:0016787">
    <property type="term" value="F:hydrolase activity"/>
    <property type="evidence" value="ECO:0007669"/>
    <property type="project" value="UniProtKB-KW"/>
</dbReference>
<evidence type="ECO:0000259" key="3">
    <source>
        <dbReference type="Pfam" id="PF07687"/>
    </source>
</evidence>
<dbReference type="InterPro" id="IPR002933">
    <property type="entry name" value="Peptidase_M20"/>
</dbReference>
<dbReference type="PANTHER" id="PTHR43808">
    <property type="entry name" value="ACETYLORNITHINE DEACETYLASE"/>
    <property type="match status" value="1"/>
</dbReference>
<dbReference type="PANTHER" id="PTHR43808:SF25">
    <property type="entry name" value="PEPTIDASE M20 DIMERISATION DOMAIN-CONTAINING PROTEIN"/>
    <property type="match status" value="1"/>
</dbReference>
<proteinExistence type="predicted"/>
<dbReference type="Gene3D" id="3.30.70.360">
    <property type="match status" value="1"/>
</dbReference>
<feature type="domain" description="Peptidase M20 dimerisation" evidence="3">
    <location>
        <begin position="208"/>
        <end position="318"/>
    </location>
</feature>